<dbReference type="InterPro" id="IPR025724">
    <property type="entry name" value="GAG-pre-integrase_dom"/>
</dbReference>
<dbReference type="EMBL" id="CP144753">
    <property type="protein sequence ID" value="WVZ93136.1"/>
    <property type="molecule type" value="Genomic_DNA"/>
</dbReference>
<dbReference type="PANTHER" id="PTHR11439">
    <property type="entry name" value="GAG-POL-RELATED RETROTRANSPOSON"/>
    <property type="match status" value="1"/>
</dbReference>
<dbReference type="Pfam" id="PF15365">
    <property type="entry name" value="PNRC"/>
    <property type="match status" value="1"/>
</dbReference>
<evidence type="ECO:0000256" key="1">
    <source>
        <dbReference type="SAM" id="MobiDB-lite"/>
    </source>
</evidence>
<evidence type="ECO:0000313" key="4">
    <source>
        <dbReference type="EMBL" id="WVZ93136.1"/>
    </source>
</evidence>
<dbReference type="InterPro" id="IPR043502">
    <property type="entry name" value="DNA/RNA_pol_sf"/>
</dbReference>
<dbReference type="SUPFAM" id="SSF56672">
    <property type="entry name" value="DNA/RNA polymerases"/>
    <property type="match status" value="1"/>
</dbReference>
<sequence length="1108" mass="122624">MAAAVCTAASPLLPLPASKKRPAAGRASSSSSWIKDKIERESSREGSSSSWIKVERGSPREGPSLCGSTVRGRASLSKNWTRDKLERSEAQIQRMDTNKARKEGCGFEAARRQEEILAAARRQEEILEARQHDELVAVAYYAGPAFNNSPDPSALAIPFFVRSPDPSEVSFPADFELANCSSLSRAVWAQLAQHYCIPSLNLQMVALTIKWFSGAAAAAGSLALIAGGFSGRRRGRINHRLLHLPRIDLKLATASTSQSPSQAAVASAICISWAWAAASHLTDPPPDTTDKDAKDWRAADNRVMATLAMSVDPTIRFCLEDHTTAKEMWDFLKQRYQQSSSALRYSILKQLHHLQQQDMTVEEYHAVFIKLSSQLDSMVPKPCSTCKDCVARDKYERQNKMFHFVMGLRSEFEPIRAQLLGRPTLPTMAEALSAVIAEETRLCTIAAPDSVSQHSVLAASPQYVVMDSSFVSKEKPKCKHCGNKTHPEEWCFKKYPHLLKEFRAKRASSQKGTAAAAPPVMPPITTSIAAPQSPTPIGAYMSGGSIASASVSDGSTCIVTHHGNLAISNLTVSNDRRTQALLGTGRRHKGSFGLYILDHLHLPLSSSTSSPPSSSSFASPAVTFPQWHHRLGHLCGSRLSTLVKQGALGKVSVDTSFECTGCKLGKQIQLPYPTSVSRSTNPFDLVHSDGENICQMLFINFFHLKEAVGIPAWEHAMSEELAALQHTSTWEVVPLPPHAVPITCKWVYKVKTKADGSIERYKARLVARGFQQSYGRDYEETFAPVAHMTSVRALIAVAAVRSWTIFQLDVKNAFLHGDLHEEVYMQPPPGFKVPDGYVCRLRRALYGLKQAPRAWFERFTLVVKAAGFTPSDHDPALFVHVSERGRTLLLLYVDDMLITGDDDEYIAFVKARLAEQFMMSDLGPLSYFLGIEVTSTPRGYYLSQHKYLQDLIARSGLIDTRIVATPMELNLKLRANDGTPLADPSRYRHVVGSLVYLTITRLDIAHVVHILSQFVSVPTLVHYAHLLRVLRYLQGTASQRLFYAKSSPLQLHAYSDSTWASDPTDRRSITGYCIFIGTSPIAWKSKRVQYHVLVLKQSSGPWPLQQQR</sequence>
<keyword evidence="5" id="KW-1185">Reference proteome</keyword>
<dbReference type="PANTHER" id="PTHR11439:SF461">
    <property type="entry name" value="OS10G0432200 PROTEIN"/>
    <property type="match status" value="1"/>
</dbReference>
<dbReference type="Pfam" id="PF07727">
    <property type="entry name" value="RVT_2"/>
    <property type="match status" value="1"/>
</dbReference>
<feature type="region of interest" description="Disordered" evidence="1">
    <location>
        <begin position="1"/>
        <end position="70"/>
    </location>
</feature>
<organism evidence="4 5">
    <name type="scientific">Paspalum notatum var. saurae</name>
    <dbReference type="NCBI Taxonomy" id="547442"/>
    <lineage>
        <taxon>Eukaryota</taxon>
        <taxon>Viridiplantae</taxon>
        <taxon>Streptophyta</taxon>
        <taxon>Embryophyta</taxon>
        <taxon>Tracheophyta</taxon>
        <taxon>Spermatophyta</taxon>
        <taxon>Magnoliopsida</taxon>
        <taxon>Liliopsida</taxon>
        <taxon>Poales</taxon>
        <taxon>Poaceae</taxon>
        <taxon>PACMAD clade</taxon>
        <taxon>Panicoideae</taxon>
        <taxon>Andropogonodae</taxon>
        <taxon>Paspaleae</taxon>
        <taxon>Paspalinae</taxon>
        <taxon>Paspalum</taxon>
    </lineage>
</organism>
<dbReference type="Pfam" id="PF13976">
    <property type="entry name" value="gag_pre-integrs"/>
    <property type="match status" value="1"/>
</dbReference>
<evidence type="ECO:0000259" key="2">
    <source>
        <dbReference type="Pfam" id="PF07727"/>
    </source>
</evidence>
<feature type="domain" description="GAG-pre-integrase" evidence="3">
    <location>
        <begin position="597"/>
        <end position="667"/>
    </location>
</feature>
<proteinExistence type="predicted"/>
<dbReference type="InterPro" id="IPR028322">
    <property type="entry name" value="PNRC-like_rgn"/>
</dbReference>
<evidence type="ECO:0000259" key="3">
    <source>
        <dbReference type="Pfam" id="PF13976"/>
    </source>
</evidence>
<dbReference type="GO" id="GO:0016071">
    <property type="term" value="P:mRNA metabolic process"/>
    <property type="evidence" value="ECO:0007669"/>
    <property type="project" value="UniProtKB-ARBA"/>
</dbReference>
<gene>
    <name evidence="4" type="ORF">U9M48_039142</name>
</gene>
<dbReference type="Proteomes" id="UP001341281">
    <property type="component" value="Chromosome 09"/>
</dbReference>
<name>A0AAQ3UJH5_PASNO</name>
<protein>
    <submittedName>
        <fullName evidence="4">Uncharacterized protein</fullName>
    </submittedName>
</protein>
<dbReference type="Pfam" id="PF14223">
    <property type="entry name" value="Retrotran_gag_2"/>
    <property type="match status" value="1"/>
</dbReference>
<accession>A0AAQ3UJH5</accession>
<feature type="compositionally biased region" description="Basic and acidic residues" evidence="1">
    <location>
        <begin position="34"/>
        <end position="44"/>
    </location>
</feature>
<evidence type="ECO:0000313" key="5">
    <source>
        <dbReference type="Proteomes" id="UP001341281"/>
    </source>
</evidence>
<dbReference type="AlphaFoldDB" id="A0AAQ3UJH5"/>
<feature type="domain" description="Reverse transcriptase Ty1/copia-type" evidence="2">
    <location>
        <begin position="728"/>
        <end position="968"/>
    </location>
</feature>
<reference evidence="4 5" key="1">
    <citation type="submission" date="2024-02" db="EMBL/GenBank/DDBJ databases">
        <title>High-quality chromosome-scale genome assembly of Pensacola bahiagrass (Paspalum notatum Flugge var. saurae).</title>
        <authorList>
            <person name="Vega J.M."/>
            <person name="Podio M."/>
            <person name="Orjuela J."/>
            <person name="Siena L.A."/>
            <person name="Pessino S.C."/>
            <person name="Combes M.C."/>
            <person name="Mariac C."/>
            <person name="Albertini E."/>
            <person name="Pupilli F."/>
            <person name="Ortiz J.P.A."/>
            <person name="Leblanc O."/>
        </authorList>
    </citation>
    <scope>NUCLEOTIDE SEQUENCE [LARGE SCALE GENOMIC DNA]</scope>
    <source>
        <strain evidence="4">R1</strain>
        <tissue evidence="4">Leaf</tissue>
    </source>
</reference>
<dbReference type="InterPro" id="IPR013103">
    <property type="entry name" value="RVT_2"/>
</dbReference>